<name>A0ABW2UFF2_9RHOB</name>
<reference evidence="9" key="1">
    <citation type="journal article" date="2019" name="Int. J. Syst. Evol. Microbiol.">
        <title>The Global Catalogue of Microorganisms (GCM) 10K type strain sequencing project: providing services to taxonomists for standard genome sequencing and annotation.</title>
        <authorList>
            <consortium name="The Broad Institute Genomics Platform"/>
            <consortium name="The Broad Institute Genome Sequencing Center for Infectious Disease"/>
            <person name="Wu L."/>
            <person name="Ma J."/>
        </authorList>
    </citation>
    <scope>NUCLEOTIDE SEQUENCE [LARGE SCALE GENOMIC DNA]</scope>
    <source>
        <strain evidence="9">CGMCC 1.12750</strain>
    </source>
</reference>
<proteinExistence type="inferred from homology"/>
<evidence type="ECO:0000256" key="3">
    <source>
        <dbReference type="ARBA" id="ARBA00022475"/>
    </source>
</evidence>
<dbReference type="Pfam" id="PF03773">
    <property type="entry name" value="ArsP_1"/>
    <property type="match status" value="1"/>
</dbReference>
<feature type="transmembrane region" description="Helical" evidence="7">
    <location>
        <begin position="134"/>
        <end position="166"/>
    </location>
</feature>
<organism evidence="8 9">
    <name type="scientific">Plastorhodobacter daqingensis</name>
    <dbReference type="NCBI Taxonomy" id="1387281"/>
    <lineage>
        <taxon>Bacteria</taxon>
        <taxon>Pseudomonadati</taxon>
        <taxon>Pseudomonadota</taxon>
        <taxon>Alphaproteobacteria</taxon>
        <taxon>Rhodobacterales</taxon>
        <taxon>Paracoccaceae</taxon>
        <taxon>Plastorhodobacter</taxon>
    </lineage>
</organism>
<dbReference type="PANTHER" id="PTHR34184">
    <property type="entry name" value="UPF0718 PROTEIN YCGR"/>
    <property type="match status" value="1"/>
</dbReference>
<accession>A0ABW2UFF2</accession>
<evidence type="ECO:0000256" key="2">
    <source>
        <dbReference type="ARBA" id="ARBA00006386"/>
    </source>
</evidence>
<protein>
    <submittedName>
        <fullName evidence="8">Permease</fullName>
    </submittedName>
</protein>
<keyword evidence="9" id="KW-1185">Reference proteome</keyword>
<evidence type="ECO:0000256" key="4">
    <source>
        <dbReference type="ARBA" id="ARBA00022692"/>
    </source>
</evidence>
<dbReference type="EMBL" id="JBHTFQ010000002">
    <property type="protein sequence ID" value="MFC7703384.1"/>
    <property type="molecule type" value="Genomic_DNA"/>
</dbReference>
<feature type="transmembrane region" description="Helical" evidence="7">
    <location>
        <begin position="301"/>
        <end position="323"/>
    </location>
</feature>
<feature type="transmembrane region" description="Helical" evidence="7">
    <location>
        <begin position="55"/>
        <end position="75"/>
    </location>
</feature>
<comment type="similarity">
    <text evidence="2">Belongs to the UPF0718 family.</text>
</comment>
<evidence type="ECO:0000256" key="7">
    <source>
        <dbReference type="SAM" id="Phobius"/>
    </source>
</evidence>
<evidence type="ECO:0000313" key="9">
    <source>
        <dbReference type="Proteomes" id="UP001596516"/>
    </source>
</evidence>
<keyword evidence="3" id="KW-1003">Cell membrane</keyword>
<comment type="caution">
    <text evidence="8">The sequence shown here is derived from an EMBL/GenBank/DDBJ whole genome shotgun (WGS) entry which is preliminary data.</text>
</comment>
<gene>
    <name evidence="8" type="ORF">ACFQXB_04150</name>
</gene>
<dbReference type="InterPro" id="IPR005524">
    <property type="entry name" value="DUF318"/>
</dbReference>
<feature type="transmembrane region" description="Helical" evidence="7">
    <location>
        <begin position="236"/>
        <end position="259"/>
    </location>
</feature>
<evidence type="ECO:0000313" key="8">
    <source>
        <dbReference type="EMBL" id="MFC7703384.1"/>
    </source>
</evidence>
<feature type="transmembrane region" description="Helical" evidence="7">
    <location>
        <begin position="87"/>
        <end position="114"/>
    </location>
</feature>
<dbReference type="RefSeq" id="WP_377399590.1">
    <property type="nucleotide sequence ID" value="NZ_JBHTFQ010000002.1"/>
</dbReference>
<evidence type="ECO:0000256" key="1">
    <source>
        <dbReference type="ARBA" id="ARBA00004651"/>
    </source>
</evidence>
<sequence length="350" mass="35731">MADTTHVHPARTRFRPDGAVLALLLIPVALAVLDPTQVRPALSGATESLLGTLPYILFAVAAVAWLRAAEAEGLVARAFQGHELRMIVLAAAVGGLAPFCSCEVIPLIAALLALGAPLSAVMALWLASPLMDPAMFAITAGTLGLPFAVAKTIAAVGLGIGGGLVVRSLARSPIFADPLRAGRPRTSCCASSSCGSGASAQAALETSPRWAFWTDGARRQVFGTTALTQLLFLTKWLALAYLLQSLMLAYVPATMIGALLGGDGLLPIVLAALVGAPAYLNGYAAVPLVQTLLQQGMSQGAAMAFVIAGGVSCIPAAVAVWALVKPRVFAAYIGLALGGAVIAGSLWQMV</sequence>
<keyword evidence="4 7" id="KW-0812">Transmembrane</keyword>
<evidence type="ECO:0000256" key="5">
    <source>
        <dbReference type="ARBA" id="ARBA00022989"/>
    </source>
</evidence>
<dbReference type="Proteomes" id="UP001596516">
    <property type="component" value="Unassembled WGS sequence"/>
</dbReference>
<dbReference type="InterPro" id="IPR052923">
    <property type="entry name" value="UPF0718"/>
</dbReference>
<feature type="transmembrane region" description="Helical" evidence="7">
    <location>
        <begin position="265"/>
        <end position="289"/>
    </location>
</feature>
<evidence type="ECO:0000256" key="6">
    <source>
        <dbReference type="ARBA" id="ARBA00023136"/>
    </source>
</evidence>
<dbReference type="PANTHER" id="PTHR34184:SF4">
    <property type="entry name" value="UPF0718 PROTEIN YCGR"/>
    <property type="match status" value="1"/>
</dbReference>
<feature type="transmembrane region" description="Helical" evidence="7">
    <location>
        <begin position="329"/>
        <end position="347"/>
    </location>
</feature>
<keyword evidence="6 7" id="KW-0472">Membrane</keyword>
<comment type="subcellular location">
    <subcellularLocation>
        <location evidence="1">Cell membrane</location>
        <topology evidence="1">Multi-pass membrane protein</topology>
    </subcellularLocation>
</comment>
<keyword evidence="5 7" id="KW-1133">Transmembrane helix</keyword>